<feature type="region of interest" description="Disordered" evidence="6">
    <location>
        <begin position="16"/>
        <end position="93"/>
    </location>
</feature>
<keyword evidence="8" id="KW-1185">Reference proteome</keyword>
<dbReference type="InterPro" id="IPR036638">
    <property type="entry name" value="HLH_DNA-bd_sf"/>
</dbReference>
<keyword evidence="5" id="KW-0539">Nucleus</keyword>
<dbReference type="SMART" id="SM00353">
    <property type="entry name" value="HLH"/>
    <property type="match status" value="1"/>
</dbReference>
<dbReference type="GO" id="GO:0007423">
    <property type="term" value="P:sensory organ development"/>
    <property type="evidence" value="ECO:0007669"/>
    <property type="project" value="TreeGrafter"/>
</dbReference>
<dbReference type="PROSITE" id="PS50888">
    <property type="entry name" value="BHLH"/>
    <property type="match status" value="1"/>
</dbReference>
<evidence type="ECO:0000256" key="1">
    <source>
        <dbReference type="ARBA" id="ARBA00004123"/>
    </source>
</evidence>
<evidence type="ECO:0000256" key="2">
    <source>
        <dbReference type="ARBA" id="ARBA00022473"/>
    </source>
</evidence>
<dbReference type="Gene3D" id="4.10.280.10">
    <property type="entry name" value="Helix-loop-helix DNA-binding domain"/>
    <property type="match status" value="1"/>
</dbReference>
<evidence type="ECO:0000256" key="6">
    <source>
        <dbReference type="SAM" id="MobiDB-lite"/>
    </source>
</evidence>
<dbReference type="Proteomes" id="UP000887540">
    <property type="component" value="Unplaced"/>
</dbReference>
<evidence type="ECO:0000313" key="8">
    <source>
        <dbReference type="Proteomes" id="UP000887540"/>
    </source>
</evidence>
<keyword evidence="2" id="KW-0217">Developmental protein</keyword>
<dbReference type="AlphaFoldDB" id="A0A914CN54"/>
<dbReference type="GO" id="GO:0046983">
    <property type="term" value="F:protein dimerization activity"/>
    <property type="evidence" value="ECO:0007669"/>
    <property type="project" value="InterPro"/>
</dbReference>
<accession>A0A914CN54</accession>
<dbReference type="GO" id="GO:0005634">
    <property type="term" value="C:nucleus"/>
    <property type="evidence" value="ECO:0007669"/>
    <property type="project" value="UniProtKB-SubCell"/>
</dbReference>
<evidence type="ECO:0000313" key="9">
    <source>
        <dbReference type="WBParaSite" id="ACRNAN_scaffold1217.g32222.t1"/>
    </source>
</evidence>
<dbReference type="Pfam" id="PF00010">
    <property type="entry name" value="HLH"/>
    <property type="match status" value="1"/>
</dbReference>
<dbReference type="GO" id="GO:0045944">
    <property type="term" value="P:positive regulation of transcription by RNA polymerase II"/>
    <property type="evidence" value="ECO:0007669"/>
    <property type="project" value="TreeGrafter"/>
</dbReference>
<dbReference type="GO" id="GO:0070888">
    <property type="term" value="F:E-box binding"/>
    <property type="evidence" value="ECO:0007669"/>
    <property type="project" value="TreeGrafter"/>
</dbReference>
<name>A0A914CN54_9BILA</name>
<keyword evidence="4" id="KW-0524">Neurogenesis</keyword>
<evidence type="ECO:0000259" key="7">
    <source>
        <dbReference type="PROSITE" id="PS50888"/>
    </source>
</evidence>
<comment type="subcellular location">
    <subcellularLocation>
        <location evidence="1">Nucleus</location>
    </subcellularLocation>
</comment>
<dbReference type="GO" id="GO:0000981">
    <property type="term" value="F:DNA-binding transcription factor activity, RNA polymerase II-specific"/>
    <property type="evidence" value="ECO:0007669"/>
    <property type="project" value="TreeGrafter"/>
</dbReference>
<reference evidence="9" key="1">
    <citation type="submission" date="2022-11" db="UniProtKB">
        <authorList>
            <consortium name="WormBaseParasite"/>
        </authorList>
    </citation>
    <scope>IDENTIFICATION</scope>
</reference>
<dbReference type="InterPro" id="IPR011598">
    <property type="entry name" value="bHLH_dom"/>
</dbReference>
<dbReference type="WBParaSite" id="ACRNAN_scaffold1217.g32222.t1">
    <property type="protein sequence ID" value="ACRNAN_scaffold1217.g32222.t1"/>
    <property type="gene ID" value="ACRNAN_scaffold1217.g32222"/>
</dbReference>
<dbReference type="PANTHER" id="PTHR19290">
    <property type="entry name" value="BASIC HELIX-LOOP-HELIX PROTEIN NEUROGENIN-RELATED"/>
    <property type="match status" value="1"/>
</dbReference>
<keyword evidence="3" id="KW-0221">Differentiation</keyword>
<sequence>MEYPWPMGHEMKHHISPSEGFYGTNGSHGNLKGGNQSGQNCGYGFSSASSSSISNETTPQKSKTRKSGGRRYKTPSPQILRLRRQAANARERKRMNSLNSAFEQLRTVLPAMDNGKRLSKYETLQMAQHYIDCLGDILSKN</sequence>
<proteinExistence type="predicted"/>
<dbReference type="GO" id="GO:0061564">
    <property type="term" value="P:axon development"/>
    <property type="evidence" value="ECO:0007669"/>
    <property type="project" value="TreeGrafter"/>
</dbReference>
<protein>
    <submittedName>
        <fullName evidence="9">BHLH domain-containing protein</fullName>
    </submittedName>
</protein>
<dbReference type="CDD" id="cd11430">
    <property type="entry name" value="bHLH_TS_ATOH1_like"/>
    <property type="match status" value="1"/>
</dbReference>
<dbReference type="InterPro" id="IPR050359">
    <property type="entry name" value="bHLH_transcription_factors"/>
</dbReference>
<evidence type="ECO:0000256" key="3">
    <source>
        <dbReference type="ARBA" id="ARBA00022782"/>
    </source>
</evidence>
<evidence type="ECO:0000256" key="5">
    <source>
        <dbReference type="ARBA" id="ARBA00023242"/>
    </source>
</evidence>
<dbReference type="SUPFAM" id="SSF47459">
    <property type="entry name" value="HLH, helix-loop-helix DNA-binding domain"/>
    <property type="match status" value="1"/>
</dbReference>
<evidence type="ECO:0000256" key="4">
    <source>
        <dbReference type="ARBA" id="ARBA00022902"/>
    </source>
</evidence>
<organism evidence="8 9">
    <name type="scientific">Acrobeloides nanus</name>
    <dbReference type="NCBI Taxonomy" id="290746"/>
    <lineage>
        <taxon>Eukaryota</taxon>
        <taxon>Metazoa</taxon>
        <taxon>Ecdysozoa</taxon>
        <taxon>Nematoda</taxon>
        <taxon>Chromadorea</taxon>
        <taxon>Rhabditida</taxon>
        <taxon>Tylenchina</taxon>
        <taxon>Cephalobomorpha</taxon>
        <taxon>Cephaloboidea</taxon>
        <taxon>Cephalobidae</taxon>
        <taxon>Acrobeloides</taxon>
    </lineage>
</organism>
<feature type="compositionally biased region" description="Basic residues" evidence="6">
    <location>
        <begin position="62"/>
        <end position="73"/>
    </location>
</feature>
<feature type="domain" description="BHLH" evidence="7">
    <location>
        <begin position="82"/>
        <end position="134"/>
    </location>
</feature>
<dbReference type="PANTHER" id="PTHR19290:SF162">
    <property type="entry name" value="TRANSCRIPTION FACTOR ATOH7"/>
    <property type="match status" value="1"/>
</dbReference>